<reference evidence="8 9" key="1">
    <citation type="submission" date="2018-10" db="EMBL/GenBank/DDBJ databases">
        <title>Isolation from cow dung.</title>
        <authorList>
            <person name="Ling L."/>
        </authorList>
    </citation>
    <scope>NUCLEOTIDE SEQUENCE [LARGE SCALE GENOMIC DNA]</scope>
    <source>
        <strain evidence="8 9">NEAU-LL90</strain>
    </source>
</reference>
<evidence type="ECO:0000256" key="1">
    <source>
        <dbReference type="ARBA" id="ARBA00022679"/>
    </source>
</evidence>
<dbReference type="AlphaFoldDB" id="A0A3M2L9X1"/>
<feature type="transmembrane region" description="Helical" evidence="4">
    <location>
        <begin position="137"/>
        <end position="164"/>
    </location>
</feature>
<feature type="transmembrane region" description="Helical" evidence="4">
    <location>
        <begin position="63"/>
        <end position="82"/>
    </location>
</feature>
<keyword evidence="8" id="KW-0547">Nucleotide-binding</keyword>
<keyword evidence="8" id="KW-0067">ATP-binding</keyword>
<dbReference type="Pfam" id="PF07730">
    <property type="entry name" value="HisKA_3"/>
    <property type="match status" value="1"/>
</dbReference>
<feature type="transmembrane region" description="Helical" evidence="4">
    <location>
        <begin position="37"/>
        <end position="57"/>
    </location>
</feature>
<protein>
    <submittedName>
        <fullName evidence="8">ATP-binding protein</fullName>
    </submittedName>
</protein>
<dbReference type="InterPro" id="IPR050482">
    <property type="entry name" value="Sensor_HK_TwoCompSys"/>
</dbReference>
<evidence type="ECO:0000313" key="8">
    <source>
        <dbReference type="EMBL" id="RMI34392.1"/>
    </source>
</evidence>
<dbReference type="GO" id="GO:0016020">
    <property type="term" value="C:membrane"/>
    <property type="evidence" value="ECO:0007669"/>
    <property type="project" value="InterPro"/>
</dbReference>
<dbReference type="InterPro" id="IPR003594">
    <property type="entry name" value="HATPase_dom"/>
</dbReference>
<organism evidence="8 9">
    <name type="scientific">Nocardia stercoris</name>
    <dbReference type="NCBI Taxonomy" id="2483361"/>
    <lineage>
        <taxon>Bacteria</taxon>
        <taxon>Bacillati</taxon>
        <taxon>Actinomycetota</taxon>
        <taxon>Actinomycetes</taxon>
        <taxon>Mycobacteriales</taxon>
        <taxon>Nocardiaceae</taxon>
        <taxon>Nocardia</taxon>
    </lineage>
</organism>
<dbReference type="PANTHER" id="PTHR24421">
    <property type="entry name" value="NITRATE/NITRITE SENSOR PROTEIN NARX-RELATED"/>
    <property type="match status" value="1"/>
</dbReference>
<feature type="domain" description="Signal transduction histidine kinase subgroup 3 dimerisation and phosphoacceptor" evidence="6">
    <location>
        <begin position="214"/>
        <end position="252"/>
    </location>
</feature>
<keyword evidence="3" id="KW-0902">Two-component regulatory system</keyword>
<dbReference type="OrthoDB" id="5181554at2"/>
<dbReference type="NCBIfam" id="NF047322">
    <property type="entry name" value="HK_morpho_MacS"/>
    <property type="match status" value="1"/>
</dbReference>
<evidence type="ECO:0000259" key="5">
    <source>
        <dbReference type="Pfam" id="PF02518"/>
    </source>
</evidence>
<dbReference type="InterPro" id="IPR011712">
    <property type="entry name" value="Sig_transdc_His_kin_sub3_dim/P"/>
</dbReference>
<keyword evidence="2" id="KW-0418">Kinase</keyword>
<dbReference type="GO" id="GO:0046983">
    <property type="term" value="F:protein dimerization activity"/>
    <property type="evidence" value="ECO:0007669"/>
    <property type="project" value="InterPro"/>
</dbReference>
<keyword evidence="9" id="KW-1185">Reference proteome</keyword>
<feature type="domain" description="DUF5931" evidence="7">
    <location>
        <begin position="28"/>
        <end position="177"/>
    </location>
</feature>
<feature type="domain" description="Histidine kinase/HSP90-like ATPase" evidence="5">
    <location>
        <begin position="309"/>
        <end position="399"/>
    </location>
</feature>
<keyword evidence="4" id="KW-0472">Membrane</keyword>
<gene>
    <name evidence="8" type="ORF">EBN03_05775</name>
</gene>
<evidence type="ECO:0000256" key="4">
    <source>
        <dbReference type="SAM" id="Phobius"/>
    </source>
</evidence>
<accession>A0A3M2L9X1</accession>
<proteinExistence type="predicted"/>
<feature type="transmembrane region" description="Helical" evidence="4">
    <location>
        <begin position="94"/>
        <end position="117"/>
    </location>
</feature>
<name>A0A3M2L9X1_9NOCA</name>
<evidence type="ECO:0000256" key="2">
    <source>
        <dbReference type="ARBA" id="ARBA00022777"/>
    </source>
</evidence>
<dbReference type="Gene3D" id="3.30.565.10">
    <property type="entry name" value="Histidine kinase-like ATPase, C-terminal domain"/>
    <property type="match status" value="1"/>
</dbReference>
<dbReference type="Pfam" id="PF19354">
    <property type="entry name" value="DUF5931"/>
    <property type="match status" value="1"/>
</dbReference>
<evidence type="ECO:0000259" key="6">
    <source>
        <dbReference type="Pfam" id="PF07730"/>
    </source>
</evidence>
<sequence length="404" mass="43258">MILTRTSIRCPTRTAMPATDGAADTVATTPLWRGAQVFRLVTMLYAIGHQVVSARYYRHPELSWTLTGVLVGWSVLSAFLLARWKTPRWFDQRMHTAVVWCDLLVVLGLIASTRLVADYGWYHDRETFATTLWSANPVISAAVLWGATGGTAAALAVSVLSLIIRGQWNSELWSDPITPVMVSVGLAMGLASVTARRAQQRLEQAVRMTAAATERERLAREVHDGVLQTLAYISRTGTEIGGRTAELAARAAEQELALRILISEQGQQPDGGGAEVDLRPLLTAQAAPAVQVATPGEPVRLPRRTAAELAATVAAALANTAQHAGPAAKAYVLLEDTGDEVIVSVRDDGPGIPAGRLAAAAAEGRMGVSRSIIGRITELGGTADLLTVDGTEWEFRMPRSNGRQ</sequence>
<dbReference type="EMBL" id="RFFH01000002">
    <property type="protein sequence ID" value="RMI34392.1"/>
    <property type="molecule type" value="Genomic_DNA"/>
</dbReference>
<dbReference type="Gene3D" id="1.20.5.1930">
    <property type="match status" value="1"/>
</dbReference>
<dbReference type="InterPro" id="IPR045975">
    <property type="entry name" value="DUF5931"/>
</dbReference>
<evidence type="ECO:0000259" key="7">
    <source>
        <dbReference type="Pfam" id="PF19354"/>
    </source>
</evidence>
<comment type="caution">
    <text evidence="8">The sequence shown here is derived from an EMBL/GenBank/DDBJ whole genome shotgun (WGS) entry which is preliminary data.</text>
</comment>
<keyword evidence="4" id="KW-1133">Transmembrane helix</keyword>
<keyword evidence="1" id="KW-0808">Transferase</keyword>
<dbReference type="SUPFAM" id="SSF55874">
    <property type="entry name" value="ATPase domain of HSP90 chaperone/DNA topoisomerase II/histidine kinase"/>
    <property type="match status" value="1"/>
</dbReference>
<dbReference type="Pfam" id="PF02518">
    <property type="entry name" value="HATPase_c"/>
    <property type="match status" value="1"/>
</dbReference>
<keyword evidence="4" id="KW-0812">Transmembrane</keyword>
<evidence type="ECO:0000313" key="9">
    <source>
        <dbReference type="Proteomes" id="UP000279275"/>
    </source>
</evidence>
<dbReference type="GO" id="GO:0005524">
    <property type="term" value="F:ATP binding"/>
    <property type="evidence" value="ECO:0007669"/>
    <property type="project" value="UniProtKB-KW"/>
</dbReference>
<dbReference type="GO" id="GO:0000155">
    <property type="term" value="F:phosphorelay sensor kinase activity"/>
    <property type="evidence" value="ECO:0007669"/>
    <property type="project" value="InterPro"/>
</dbReference>
<dbReference type="Proteomes" id="UP000279275">
    <property type="component" value="Unassembled WGS sequence"/>
</dbReference>
<evidence type="ECO:0000256" key="3">
    <source>
        <dbReference type="ARBA" id="ARBA00023012"/>
    </source>
</evidence>
<dbReference type="InterPro" id="IPR036890">
    <property type="entry name" value="HATPase_C_sf"/>
</dbReference>
<dbReference type="PANTHER" id="PTHR24421:SF61">
    <property type="entry name" value="OXYGEN SENSOR HISTIDINE KINASE NREB"/>
    <property type="match status" value="1"/>
</dbReference>